<reference evidence="1" key="1">
    <citation type="submission" date="2022-03" db="EMBL/GenBank/DDBJ databases">
        <authorList>
            <person name="Sayadi A."/>
        </authorList>
    </citation>
    <scope>NUCLEOTIDE SEQUENCE</scope>
</reference>
<comment type="caution">
    <text evidence="1">The sequence shown here is derived from an EMBL/GenBank/DDBJ whole genome shotgun (WGS) entry which is preliminary data.</text>
</comment>
<evidence type="ECO:0000313" key="1">
    <source>
        <dbReference type="EMBL" id="CAH2011043.1"/>
    </source>
</evidence>
<evidence type="ECO:0000313" key="2">
    <source>
        <dbReference type="Proteomes" id="UP001152888"/>
    </source>
</evidence>
<organism evidence="1 2">
    <name type="scientific">Acanthoscelides obtectus</name>
    <name type="common">Bean weevil</name>
    <name type="synonym">Bruchus obtectus</name>
    <dbReference type="NCBI Taxonomy" id="200917"/>
    <lineage>
        <taxon>Eukaryota</taxon>
        <taxon>Metazoa</taxon>
        <taxon>Ecdysozoa</taxon>
        <taxon>Arthropoda</taxon>
        <taxon>Hexapoda</taxon>
        <taxon>Insecta</taxon>
        <taxon>Pterygota</taxon>
        <taxon>Neoptera</taxon>
        <taxon>Endopterygota</taxon>
        <taxon>Coleoptera</taxon>
        <taxon>Polyphaga</taxon>
        <taxon>Cucujiformia</taxon>
        <taxon>Chrysomeloidea</taxon>
        <taxon>Chrysomelidae</taxon>
        <taxon>Bruchinae</taxon>
        <taxon>Bruchini</taxon>
        <taxon>Acanthoscelides</taxon>
    </lineage>
</organism>
<dbReference type="AlphaFoldDB" id="A0A9P0MBI9"/>
<sequence>MTPPTSLIVYVRYIGGDISQEEILYSQSLTTGTTSEDIEVCWLSKGNILARLYELKEVRTAGSSNLPNQNQWQPHVIRKDQANDSYIKKILE</sequence>
<gene>
    <name evidence="1" type="ORF">ACAOBT_LOCUS31920</name>
</gene>
<keyword evidence="2" id="KW-1185">Reference proteome</keyword>
<dbReference type="OrthoDB" id="10067200at2759"/>
<protein>
    <submittedName>
        <fullName evidence="1">Uncharacterized protein</fullName>
    </submittedName>
</protein>
<proteinExistence type="predicted"/>
<dbReference type="Proteomes" id="UP001152888">
    <property type="component" value="Unassembled WGS sequence"/>
</dbReference>
<accession>A0A9P0MBI9</accession>
<name>A0A9P0MBI9_ACAOB</name>
<dbReference type="EMBL" id="CAKOFQ010008029">
    <property type="protein sequence ID" value="CAH2011043.1"/>
    <property type="molecule type" value="Genomic_DNA"/>
</dbReference>